<dbReference type="AlphaFoldDB" id="A0A7W8IIQ7"/>
<dbReference type="PANTHER" id="PTHR36114:SF1">
    <property type="entry name" value="16.7 KDA PROTEIN IN WHIE LOCUS"/>
    <property type="match status" value="1"/>
</dbReference>
<comment type="caution">
    <text evidence="2">The sequence shown here is derived from an EMBL/GenBank/DDBJ whole genome shotgun (WGS) entry which is preliminary data.</text>
</comment>
<feature type="domain" description="Cupin type-2" evidence="1">
    <location>
        <begin position="42"/>
        <end position="97"/>
    </location>
</feature>
<dbReference type="InterPro" id="IPR011051">
    <property type="entry name" value="RmlC_Cupin_sf"/>
</dbReference>
<sequence>MQNPSFEVISLSAESATAESYNNHSIANVNDHEVRISVMTESYHWHCHPDSDESFLALEGGLFIDFDDQTLELLPGHMITVKRGVRHRTRPIGNRSVNLTFERANAQTETLPSPED</sequence>
<dbReference type="Gene3D" id="2.60.120.10">
    <property type="entry name" value="Jelly Rolls"/>
    <property type="match status" value="1"/>
</dbReference>
<dbReference type="GO" id="GO:0016853">
    <property type="term" value="F:isomerase activity"/>
    <property type="evidence" value="ECO:0007669"/>
    <property type="project" value="UniProtKB-KW"/>
</dbReference>
<organism evidence="2 3">
    <name type="scientific">Tunturiibacter empetritectus</name>
    <dbReference type="NCBI Taxonomy" id="3069691"/>
    <lineage>
        <taxon>Bacteria</taxon>
        <taxon>Pseudomonadati</taxon>
        <taxon>Acidobacteriota</taxon>
        <taxon>Terriglobia</taxon>
        <taxon>Terriglobales</taxon>
        <taxon>Acidobacteriaceae</taxon>
        <taxon>Tunturiibacter</taxon>
    </lineage>
</organism>
<name>A0A7W8IIQ7_9BACT</name>
<evidence type="ECO:0000313" key="2">
    <source>
        <dbReference type="EMBL" id="MBB5317839.1"/>
    </source>
</evidence>
<dbReference type="SUPFAM" id="SSF51182">
    <property type="entry name" value="RmlC-like cupins"/>
    <property type="match status" value="1"/>
</dbReference>
<gene>
    <name evidence="2" type="ORF">HDF09_002525</name>
</gene>
<dbReference type="InterPro" id="IPR014710">
    <property type="entry name" value="RmlC-like_jellyroll"/>
</dbReference>
<protein>
    <submittedName>
        <fullName evidence="2">Mannose-6-phosphate isomerase-like protein (Cupin superfamily)</fullName>
    </submittedName>
</protein>
<dbReference type="Proteomes" id="UP000568106">
    <property type="component" value="Unassembled WGS sequence"/>
</dbReference>
<evidence type="ECO:0000313" key="3">
    <source>
        <dbReference type="Proteomes" id="UP000568106"/>
    </source>
</evidence>
<dbReference type="EMBL" id="JACHDY010000003">
    <property type="protein sequence ID" value="MBB5317839.1"/>
    <property type="molecule type" value="Genomic_DNA"/>
</dbReference>
<accession>A0A7W8IIQ7</accession>
<reference evidence="2" key="1">
    <citation type="submission" date="2020-08" db="EMBL/GenBank/DDBJ databases">
        <title>Genomic Encyclopedia of Type Strains, Phase IV (KMG-V): Genome sequencing to study the core and pangenomes of soil and plant-associated prokaryotes.</title>
        <authorList>
            <person name="Whitman W."/>
        </authorList>
    </citation>
    <scope>NUCLEOTIDE SEQUENCE [LARGE SCALE GENOMIC DNA]</scope>
    <source>
        <strain evidence="2">M8UP27</strain>
    </source>
</reference>
<keyword evidence="3" id="KW-1185">Reference proteome</keyword>
<proteinExistence type="predicted"/>
<dbReference type="InterPro" id="IPR013096">
    <property type="entry name" value="Cupin_2"/>
</dbReference>
<dbReference type="PANTHER" id="PTHR36114">
    <property type="entry name" value="16.7 KDA PROTEIN IN WHIE LOCUS"/>
    <property type="match status" value="1"/>
</dbReference>
<evidence type="ECO:0000259" key="1">
    <source>
        <dbReference type="Pfam" id="PF07883"/>
    </source>
</evidence>
<dbReference type="Pfam" id="PF07883">
    <property type="entry name" value="Cupin_2"/>
    <property type="match status" value="1"/>
</dbReference>
<dbReference type="InterPro" id="IPR052044">
    <property type="entry name" value="PKS_Associated_Protein"/>
</dbReference>